<feature type="region of interest" description="Disordered" evidence="1">
    <location>
        <begin position="97"/>
        <end position="151"/>
    </location>
</feature>
<evidence type="ECO:0000256" key="2">
    <source>
        <dbReference type="SAM" id="Phobius"/>
    </source>
</evidence>
<feature type="compositionally biased region" description="Polar residues" evidence="1">
    <location>
        <begin position="286"/>
        <end position="308"/>
    </location>
</feature>
<organism evidence="4 5">
    <name type="scientific">Phlebiopsis gigantea (strain 11061_1 CR5-6)</name>
    <name type="common">White-rot fungus</name>
    <name type="synonym">Peniophora gigantea</name>
    <dbReference type="NCBI Taxonomy" id="745531"/>
    <lineage>
        <taxon>Eukaryota</taxon>
        <taxon>Fungi</taxon>
        <taxon>Dikarya</taxon>
        <taxon>Basidiomycota</taxon>
        <taxon>Agaricomycotina</taxon>
        <taxon>Agaricomycetes</taxon>
        <taxon>Polyporales</taxon>
        <taxon>Phanerochaetaceae</taxon>
        <taxon>Phlebiopsis</taxon>
    </lineage>
</organism>
<dbReference type="OrthoDB" id="2758596at2759"/>
<feature type="compositionally biased region" description="Basic and acidic residues" evidence="1">
    <location>
        <begin position="251"/>
        <end position="265"/>
    </location>
</feature>
<feature type="signal peptide" evidence="3">
    <location>
        <begin position="1"/>
        <end position="19"/>
    </location>
</feature>
<evidence type="ECO:0000256" key="3">
    <source>
        <dbReference type="SAM" id="SignalP"/>
    </source>
</evidence>
<sequence length="540" mass="56586">MNSMKTLPLILLTLSVCNAAPTAINPSDMTASNDWDTSLATPPASPTLGYDAMDASPTVTPFFTPAVFLPNYWTRPTPVADSSDFDANNAPAPEAEYVAAPEPTPPSSDFADVPAVSDSGSPLEPTMLDEQDTSATPTADATGVASSVDPDTSTYGGDAALVFSSSSASATFSVPTSQITLVPVSTHATPTSTPIALLPPTEKTKSESPATQMSRKAAVIGTILAVGSLVGLGACVLCTRCRISKRNRRSSTSDDSNKKDPEKTLLGKTLSNVSVNSVPTFPLPTLTVNAPTPSQSSTVGQDERQCISQQRPEWQIQMHTEVVNFEDVTHILSENAFAPLSGSERSSAATEISDVSIVHRESKGAVSVKSVKAESYATCESRYSHPSETSERAGSTQYLSMSPSSTPSPPDSPMVRTPKLPDACTITRTRSKTLTQPASPRAASTVSSSKSFPARFSGYSGRMSDIADRMEEVRESGISQGSEWDIAAAYGARYSKASSAGRQSKASSVGVCVSVPAVSDNVETVDFGGRNCVLVTGYAF</sequence>
<reference evidence="4 5" key="1">
    <citation type="journal article" date="2014" name="PLoS Genet.">
        <title>Analysis of the Phlebiopsis gigantea genome, transcriptome and secretome provides insight into its pioneer colonization strategies of wood.</title>
        <authorList>
            <person name="Hori C."/>
            <person name="Ishida T."/>
            <person name="Igarashi K."/>
            <person name="Samejima M."/>
            <person name="Suzuki H."/>
            <person name="Master E."/>
            <person name="Ferreira P."/>
            <person name="Ruiz-Duenas F.J."/>
            <person name="Held B."/>
            <person name="Canessa P."/>
            <person name="Larrondo L.F."/>
            <person name="Schmoll M."/>
            <person name="Druzhinina I.S."/>
            <person name="Kubicek C.P."/>
            <person name="Gaskell J.A."/>
            <person name="Kersten P."/>
            <person name="St John F."/>
            <person name="Glasner J."/>
            <person name="Sabat G."/>
            <person name="Splinter BonDurant S."/>
            <person name="Syed K."/>
            <person name="Yadav J."/>
            <person name="Mgbeahuruike A.C."/>
            <person name="Kovalchuk A."/>
            <person name="Asiegbu F.O."/>
            <person name="Lackner G."/>
            <person name="Hoffmeister D."/>
            <person name="Rencoret J."/>
            <person name="Gutierrez A."/>
            <person name="Sun H."/>
            <person name="Lindquist E."/>
            <person name="Barry K."/>
            <person name="Riley R."/>
            <person name="Grigoriev I.V."/>
            <person name="Henrissat B."/>
            <person name="Kues U."/>
            <person name="Berka R.M."/>
            <person name="Martinez A.T."/>
            <person name="Covert S.F."/>
            <person name="Blanchette R.A."/>
            <person name="Cullen D."/>
        </authorList>
    </citation>
    <scope>NUCLEOTIDE SEQUENCE [LARGE SCALE GENOMIC DNA]</scope>
    <source>
        <strain evidence="4 5">11061_1 CR5-6</strain>
    </source>
</reference>
<feature type="compositionally biased region" description="Basic and acidic residues" evidence="1">
    <location>
        <begin position="382"/>
        <end position="391"/>
    </location>
</feature>
<gene>
    <name evidence="4" type="ORF">PHLGIDRAFT_125502</name>
</gene>
<feature type="region of interest" description="Disordered" evidence="1">
    <location>
        <begin position="246"/>
        <end position="268"/>
    </location>
</feature>
<evidence type="ECO:0000313" key="5">
    <source>
        <dbReference type="Proteomes" id="UP000053257"/>
    </source>
</evidence>
<keyword evidence="2" id="KW-0812">Transmembrane</keyword>
<name>A0A0C3PSR9_PHLG1</name>
<feature type="region of interest" description="Disordered" evidence="1">
    <location>
        <begin position="378"/>
        <end position="449"/>
    </location>
</feature>
<dbReference type="HOGENOM" id="CLU_504438_0_0_1"/>
<keyword evidence="5" id="KW-1185">Reference proteome</keyword>
<protein>
    <submittedName>
        <fullName evidence="4">Uncharacterized protein</fullName>
    </submittedName>
</protein>
<accession>A0A0C3PSR9</accession>
<evidence type="ECO:0000313" key="4">
    <source>
        <dbReference type="EMBL" id="KIP10453.1"/>
    </source>
</evidence>
<proteinExistence type="predicted"/>
<keyword evidence="3" id="KW-0732">Signal</keyword>
<feature type="compositionally biased region" description="Polar residues" evidence="1">
    <location>
        <begin position="426"/>
        <end position="449"/>
    </location>
</feature>
<feature type="region of interest" description="Disordered" evidence="1">
    <location>
        <begin position="188"/>
        <end position="210"/>
    </location>
</feature>
<keyword evidence="2" id="KW-1133">Transmembrane helix</keyword>
<dbReference type="EMBL" id="KN840454">
    <property type="protein sequence ID" value="KIP10453.1"/>
    <property type="molecule type" value="Genomic_DNA"/>
</dbReference>
<feature type="region of interest" description="Disordered" evidence="1">
    <location>
        <begin position="281"/>
        <end position="308"/>
    </location>
</feature>
<evidence type="ECO:0000256" key="1">
    <source>
        <dbReference type="SAM" id="MobiDB-lite"/>
    </source>
</evidence>
<dbReference type="Proteomes" id="UP000053257">
    <property type="component" value="Unassembled WGS sequence"/>
</dbReference>
<feature type="chain" id="PRO_5002180526" evidence="3">
    <location>
        <begin position="20"/>
        <end position="540"/>
    </location>
</feature>
<keyword evidence="2" id="KW-0472">Membrane</keyword>
<feature type="transmembrane region" description="Helical" evidence="2">
    <location>
        <begin position="217"/>
        <end position="239"/>
    </location>
</feature>
<dbReference type="AlphaFoldDB" id="A0A0C3PSR9"/>